<keyword evidence="2" id="KW-1185">Reference proteome</keyword>
<dbReference type="HOGENOM" id="CLU_1593560_0_0_7"/>
<organism evidence="1 2">
    <name type="scientific">Stigmatella aurantiaca (strain DW4/3-1)</name>
    <dbReference type="NCBI Taxonomy" id="378806"/>
    <lineage>
        <taxon>Bacteria</taxon>
        <taxon>Pseudomonadati</taxon>
        <taxon>Myxococcota</taxon>
        <taxon>Myxococcia</taxon>
        <taxon>Myxococcales</taxon>
        <taxon>Cystobacterineae</taxon>
        <taxon>Archangiaceae</taxon>
        <taxon>Stigmatella</taxon>
    </lineage>
</organism>
<proteinExistence type="predicted"/>
<dbReference type="eggNOG" id="ENOG502ZXQB">
    <property type="taxonomic scope" value="Bacteria"/>
</dbReference>
<dbReference type="KEGG" id="sur:STAUR_7943"/>
<name>E3FPZ5_STIAD</name>
<evidence type="ECO:0000313" key="1">
    <source>
        <dbReference type="EMBL" id="ADO75698.1"/>
    </source>
</evidence>
<accession>E3FPZ5</accession>
<dbReference type="AlphaFoldDB" id="E3FPZ5"/>
<evidence type="ECO:0000313" key="2">
    <source>
        <dbReference type="Proteomes" id="UP000001351"/>
    </source>
</evidence>
<gene>
    <name evidence="1" type="ordered locus">STAUR_7943</name>
</gene>
<dbReference type="OrthoDB" id="5522937at2"/>
<dbReference type="EMBL" id="CP002271">
    <property type="protein sequence ID" value="ADO75698.1"/>
    <property type="molecule type" value="Genomic_DNA"/>
</dbReference>
<reference evidence="1 2" key="1">
    <citation type="journal article" date="2011" name="Mol. Biol. Evol.">
        <title>Comparative genomic analysis of fruiting body formation in Myxococcales.</title>
        <authorList>
            <person name="Huntley S."/>
            <person name="Hamann N."/>
            <person name="Wegener-Feldbrugge S."/>
            <person name="Treuner-Lange A."/>
            <person name="Kube M."/>
            <person name="Reinhardt R."/>
            <person name="Klages S."/>
            <person name="Muller R."/>
            <person name="Ronning C.M."/>
            <person name="Nierman W.C."/>
            <person name="Sogaard-Andersen L."/>
        </authorList>
    </citation>
    <scope>NUCLEOTIDE SEQUENCE [LARGE SCALE GENOMIC DNA]</scope>
    <source>
        <strain evidence="1 2">DW4/3-1</strain>
    </source>
</reference>
<sequence length="167" mass="17993">MADPGAPPAASLFDAMRLQALVAEELHRIQALLGERLLMPAKPGEPAPTEVSRENEPIELLRRLQSLLLQHPLAAQAAFSALIAEGRRFAATPEGAVWKEALANSELVRNGRLLWDVLSLNLLEEEPSTVVPSSYVEALFQVASSSGLETLMRRLRDAGAEGTHGGP</sequence>
<protein>
    <submittedName>
        <fullName evidence="1">Uncharacterized protein</fullName>
    </submittedName>
</protein>
<dbReference type="STRING" id="378806.STAUR_7943"/>
<dbReference type="RefSeq" id="WP_013378103.1">
    <property type="nucleotide sequence ID" value="NC_014623.1"/>
</dbReference>
<dbReference type="Proteomes" id="UP000001351">
    <property type="component" value="Chromosome"/>
</dbReference>